<dbReference type="GO" id="GO:0003700">
    <property type="term" value="F:DNA-binding transcription factor activity"/>
    <property type="evidence" value="ECO:0007669"/>
    <property type="project" value="TreeGrafter"/>
</dbReference>
<name>A0A6J7FN51_9ZZZZ</name>
<reference evidence="6" key="1">
    <citation type="submission" date="2020-05" db="EMBL/GenBank/DDBJ databases">
        <authorList>
            <person name="Chiriac C."/>
            <person name="Salcher M."/>
            <person name="Ghai R."/>
            <person name="Kavagutti S V."/>
        </authorList>
    </citation>
    <scope>NUCLEOTIDE SEQUENCE</scope>
</reference>
<evidence type="ECO:0000259" key="4">
    <source>
        <dbReference type="PROSITE" id="PS50977"/>
    </source>
</evidence>
<dbReference type="SUPFAM" id="SSF46689">
    <property type="entry name" value="Homeodomain-like"/>
    <property type="match status" value="1"/>
</dbReference>
<feature type="domain" description="HTH tetR-type" evidence="4">
    <location>
        <begin position="6"/>
        <end position="66"/>
    </location>
</feature>
<dbReference type="Pfam" id="PF00440">
    <property type="entry name" value="TetR_N"/>
    <property type="match status" value="1"/>
</dbReference>
<dbReference type="PROSITE" id="PS50977">
    <property type="entry name" value="HTH_TETR_2"/>
    <property type="match status" value="1"/>
</dbReference>
<gene>
    <name evidence="5" type="ORF">UFOPK1358_01623</name>
    <name evidence="6" type="ORF">UFOPK3519_00631</name>
</gene>
<dbReference type="PANTHER" id="PTHR30055">
    <property type="entry name" value="HTH-TYPE TRANSCRIPTIONAL REGULATOR RUTR"/>
    <property type="match status" value="1"/>
</dbReference>
<evidence type="ECO:0000256" key="2">
    <source>
        <dbReference type="ARBA" id="ARBA00023125"/>
    </source>
</evidence>
<keyword evidence="2" id="KW-0238">DNA-binding</keyword>
<proteinExistence type="predicted"/>
<dbReference type="InterPro" id="IPR001647">
    <property type="entry name" value="HTH_TetR"/>
</dbReference>
<organism evidence="6">
    <name type="scientific">freshwater metagenome</name>
    <dbReference type="NCBI Taxonomy" id="449393"/>
    <lineage>
        <taxon>unclassified sequences</taxon>
        <taxon>metagenomes</taxon>
        <taxon>ecological metagenomes</taxon>
    </lineage>
</organism>
<dbReference type="EMBL" id="CAEZSF010000195">
    <property type="protein sequence ID" value="CAB4550975.1"/>
    <property type="molecule type" value="Genomic_DNA"/>
</dbReference>
<evidence type="ECO:0000256" key="3">
    <source>
        <dbReference type="ARBA" id="ARBA00023163"/>
    </source>
</evidence>
<dbReference type="Gene3D" id="1.10.357.10">
    <property type="entry name" value="Tetracycline Repressor, domain 2"/>
    <property type="match status" value="1"/>
</dbReference>
<keyword evidence="1" id="KW-0805">Transcription regulation</keyword>
<sequence length="198" mass="21897">MSSETEDTRTRIMQAAINCAEQSSVGGFSLEEVGYAAGVSRTTIYRYFPGGRPQLVQETATWEIARFWARLAEAVEQLPTLEDQLVAGLVIGRKLMQKSQILENMLDSEMLELVAAVQPSEPLVHGVIRDFMRDLLIKEQSAGRLRSEMTPDLGADYLMRMTVSWMASPTGLDLSDEEATHQVIRSQFLAGVLIDGSG</sequence>
<dbReference type="PANTHER" id="PTHR30055:SF234">
    <property type="entry name" value="HTH-TYPE TRANSCRIPTIONAL REGULATOR BETI"/>
    <property type="match status" value="1"/>
</dbReference>
<dbReference type="InterPro" id="IPR050109">
    <property type="entry name" value="HTH-type_TetR-like_transc_reg"/>
</dbReference>
<dbReference type="EMBL" id="CAFBMG010000034">
    <property type="protein sequence ID" value="CAB4896897.1"/>
    <property type="molecule type" value="Genomic_DNA"/>
</dbReference>
<evidence type="ECO:0000256" key="1">
    <source>
        <dbReference type="ARBA" id="ARBA00023015"/>
    </source>
</evidence>
<accession>A0A6J7FN51</accession>
<protein>
    <submittedName>
        <fullName evidence="6">Unannotated protein</fullName>
    </submittedName>
</protein>
<dbReference type="AlphaFoldDB" id="A0A6J7FN51"/>
<dbReference type="GO" id="GO:0000976">
    <property type="term" value="F:transcription cis-regulatory region binding"/>
    <property type="evidence" value="ECO:0007669"/>
    <property type="project" value="TreeGrafter"/>
</dbReference>
<evidence type="ECO:0000313" key="5">
    <source>
        <dbReference type="EMBL" id="CAB4550975.1"/>
    </source>
</evidence>
<keyword evidence="3" id="KW-0804">Transcription</keyword>
<evidence type="ECO:0000313" key="6">
    <source>
        <dbReference type="EMBL" id="CAB4896897.1"/>
    </source>
</evidence>
<dbReference type="InterPro" id="IPR009057">
    <property type="entry name" value="Homeodomain-like_sf"/>
</dbReference>